<dbReference type="Proteomes" id="UP000782312">
    <property type="component" value="Unassembled WGS sequence"/>
</dbReference>
<gene>
    <name evidence="3" type="ORF">HYZ11_14130</name>
</gene>
<proteinExistence type="predicted"/>
<keyword evidence="1" id="KW-0479">Metal-binding</keyword>
<dbReference type="PROSITE" id="PS00934">
    <property type="entry name" value="GLYOXALASE_I_1"/>
    <property type="match status" value="1"/>
</dbReference>
<feature type="domain" description="VOC" evidence="2">
    <location>
        <begin position="7"/>
        <end position="153"/>
    </location>
</feature>
<evidence type="ECO:0000313" key="3">
    <source>
        <dbReference type="EMBL" id="MBI3128738.1"/>
    </source>
</evidence>
<dbReference type="GO" id="GO:0046872">
    <property type="term" value="F:metal ion binding"/>
    <property type="evidence" value="ECO:0007669"/>
    <property type="project" value="UniProtKB-KW"/>
</dbReference>
<evidence type="ECO:0000259" key="2">
    <source>
        <dbReference type="PROSITE" id="PS51819"/>
    </source>
</evidence>
<dbReference type="InterPro" id="IPR037523">
    <property type="entry name" value="VOC_core"/>
</dbReference>
<dbReference type="GO" id="GO:0004493">
    <property type="term" value="F:methylmalonyl-CoA epimerase activity"/>
    <property type="evidence" value="ECO:0007669"/>
    <property type="project" value="TreeGrafter"/>
</dbReference>
<dbReference type="InterPro" id="IPR029068">
    <property type="entry name" value="Glyas_Bleomycin-R_OHBP_Dase"/>
</dbReference>
<reference evidence="3" key="1">
    <citation type="submission" date="2020-07" db="EMBL/GenBank/DDBJ databases">
        <title>Huge and variable diversity of episymbiotic CPR bacteria and DPANN archaea in groundwater ecosystems.</title>
        <authorList>
            <person name="He C.Y."/>
            <person name="Keren R."/>
            <person name="Whittaker M."/>
            <person name="Farag I.F."/>
            <person name="Doudna J."/>
            <person name="Cate J.H.D."/>
            <person name="Banfield J.F."/>
        </authorList>
    </citation>
    <scope>NUCLEOTIDE SEQUENCE</scope>
    <source>
        <strain evidence="3">NC_groundwater_763_Ag_S-0.2um_68_21</strain>
    </source>
</reference>
<protein>
    <submittedName>
        <fullName evidence="3">VOC family protein</fullName>
    </submittedName>
</protein>
<dbReference type="InterPro" id="IPR018146">
    <property type="entry name" value="Glyoxalase_1_CS"/>
</dbReference>
<dbReference type="Gene3D" id="3.10.180.10">
    <property type="entry name" value="2,3-Dihydroxybiphenyl 1,2-Dioxygenase, domain 1"/>
    <property type="match status" value="1"/>
</dbReference>
<dbReference type="InterPro" id="IPR004360">
    <property type="entry name" value="Glyas_Fos-R_dOase_dom"/>
</dbReference>
<name>A0A932I123_UNCTE</name>
<dbReference type="AlphaFoldDB" id="A0A932I123"/>
<evidence type="ECO:0000313" key="4">
    <source>
        <dbReference type="Proteomes" id="UP000782312"/>
    </source>
</evidence>
<organism evidence="3 4">
    <name type="scientific">Tectimicrobiota bacterium</name>
    <dbReference type="NCBI Taxonomy" id="2528274"/>
    <lineage>
        <taxon>Bacteria</taxon>
        <taxon>Pseudomonadati</taxon>
        <taxon>Nitrospinota/Tectimicrobiota group</taxon>
        <taxon>Candidatus Tectimicrobiota</taxon>
    </lineage>
</organism>
<dbReference type="GO" id="GO:0046491">
    <property type="term" value="P:L-methylmalonyl-CoA metabolic process"/>
    <property type="evidence" value="ECO:0007669"/>
    <property type="project" value="TreeGrafter"/>
</dbReference>
<dbReference type="PROSITE" id="PS51819">
    <property type="entry name" value="VOC"/>
    <property type="match status" value="1"/>
</dbReference>
<accession>A0A932I123</accession>
<dbReference type="GO" id="GO:0004462">
    <property type="term" value="F:lactoylglutathione lyase activity"/>
    <property type="evidence" value="ECO:0007669"/>
    <property type="project" value="InterPro"/>
</dbReference>
<dbReference type="InterPro" id="IPR051785">
    <property type="entry name" value="MMCE/EMCE_epimerase"/>
</dbReference>
<evidence type="ECO:0000256" key="1">
    <source>
        <dbReference type="ARBA" id="ARBA00022723"/>
    </source>
</evidence>
<dbReference type="PANTHER" id="PTHR43048:SF3">
    <property type="entry name" value="METHYLMALONYL-COA EPIMERASE, MITOCHONDRIAL"/>
    <property type="match status" value="1"/>
</dbReference>
<comment type="caution">
    <text evidence="3">The sequence shown here is derived from an EMBL/GenBank/DDBJ whole genome shotgun (WGS) entry which is preliminary data.</text>
</comment>
<dbReference type="SUPFAM" id="SSF54593">
    <property type="entry name" value="Glyoxalase/Bleomycin resistance protein/Dihydroxybiphenyl dioxygenase"/>
    <property type="match status" value="1"/>
</dbReference>
<dbReference type="PANTHER" id="PTHR43048">
    <property type="entry name" value="METHYLMALONYL-COA EPIMERASE"/>
    <property type="match status" value="1"/>
</dbReference>
<sequence>MPCFVKRVGHIGIHVKDVGRSIQFYREVLGLKLTGKWGPPDFRRPICFMRCGDMHHDLVFFELAEDARKAGIPLGDSEKRTQAGLHHIAFEAHDRETWLEALQHVRGKGIQLVSGPYTHGPEGSDGDSFVGGSGSHAFYFLDPDENRIEIYCWMMRVSRPSIAAPAPDL</sequence>
<dbReference type="EMBL" id="JACPUR010000035">
    <property type="protein sequence ID" value="MBI3128738.1"/>
    <property type="molecule type" value="Genomic_DNA"/>
</dbReference>
<dbReference type="Pfam" id="PF00903">
    <property type="entry name" value="Glyoxalase"/>
    <property type="match status" value="1"/>
</dbReference>